<dbReference type="GO" id="GO:0004553">
    <property type="term" value="F:hydrolase activity, hydrolyzing O-glycosyl compounds"/>
    <property type="evidence" value="ECO:0007669"/>
    <property type="project" value="UniProtKB-ARBA"/>
</dbReference>
<gene>
    <name evidence="2" type="ORF">P0Y53_09330</name>
</gene>
<organism evidence="2 3">
    <name type="scientific">Candidatus Pseudobacter hemicellulosilyticus</name>
    <dbReference type="NCBI Taxonomy" id="3121375"/>
    <lineage>
        <taxon>Bacteria</taxon>
        <taxon>Pseudomonadati</taxon>
        <taxon>Bacteroidota</taxon>
        <taxon>Chitinophagia</taxon>
        <taxon>Chitinophagales</taxon>
        <taxon>Chitinophagaceae</taxon>
        <taxon>Pseudobacter</taxon>
    </lineage>
</organism>
<dbReference type="GO" id="GO:0005975">
    <property type="term" value="P:carbohydrate metabolic process"/>
    <property type="evidence" value="ECO:0007669"/>
    <property type="project" value="UniProtKB-ARBA"/>
</dbReference>
<protein>
    <submittedName>
        <fullName evidence="2">LamG domain-containing protein</fullName>
    </submittedName>
</protein>
<evidence type="ECO:0000256" key="1">
    <source>
        <dbReference type="SAM" id="SignalP"/>
    </source>
</evidence>
<keyword evidence="1" id="KW-0732">Signal</keyword>
<accession>A0AAJ5WW71</accession>
<dbReference type="PANTHER" id="PTHR47635:SF2">
    <property type="entry name" value="LAMG-LIKE JELLYROLL FOLD DOMAIN-CONTAINING PROTEIN"/>
    <property type="match status" value="1"/>
</dbReference>
<dbReference type="Gene3D" id="2.60.120.200">
    <property type="match status" value="1"/>
</dbReference>
<dbReference type="SUPFAM" id="SSF49899">
    <property type="entry name" value="Concanavalin A-like lectins/glucanases"/>
    <property type="match status" value="1"/>
</dbReference>
<name>A0AAJ5WW71_9BACT</name>
<proteinExistence type="predicted"/>
<feature type="chain" id="PRO_5042475711" evidence="1">
    <location>
        <begin position="25"/>
        <end position="278"/>
    </location>
</feature>
<evidence type="ECO:0000313" key="3">
    <source>
        <dbReference type="Proteomes" id="UP001220610"/>
    </source>
</evidence>
<feature type="signal peptide" evidence="1">
    <location>
        <begin position="1"/>
        <end position="24"/>
    </location>
</feature>
<dbReference type="InterPro" id="IPR013320">
    <property type="entry name" value="ConA-like_dom_sf"/>
</dbReference>
<dbReference type="Pfam" id="PF13385">
    <property type="entry name" value="Laminin_G_3"/>
    <property type="match status" value="1"/>
</dbReference>
<dbReference type="AlphaFoldDB" id="A0AAJ5WW71"/>
<dbReference type="EMBL" id="CP119311">
    <property type="protein sequence ID" value="WEK37703.1"/>
    <property type="molecule type" value="Genomic_DNA"/>
</dbReference>
<reference evidence="2" key="1">
    <citation type="submission" date="2023-03" db="EMBL/GenBank/DDBJ databases">
        <title>Andean soil-derived lignocellulolytic bacterial consortium as a source of novel taxa and putative plastic-active enzymes.</title>
        <authorList>
            <person name="Diaz-Garcia L."/>
            <person name="Chuvochina M."/>
            <person name="Feuerriegel G."/>
            <person name="Bunk B."/>
            <person name="Sproer C."/>
            <person name="Streit W.R."/>
            <person name="Rodriguez L.M."/>
            <person name="Overmann J."/>
            <person name="Jimenez D.J."/>
        </authorList>
    </citation>
    <scope>NUCLEOTIDE SEQUENCE</scope>
    <source>
        <strain evidence="2">MAG 7</strain>
    </source>
</reference>
<dbReference type="PANTHER" id="PTHR47635">
    <property type="entry name" value="CUB DOMAIN-CONTAINING PROTEIN"/>
    <property type="match status" value="1"/>
</dbReference>
<evidence type="ECO:0000313" key="2">
    <source>
        <dbReference type="EMBL" id="WEK37703.1"/>
    </source>
</evidence>
<dbReference type="Proteomes" id="UP001220610">
    <property type="component" value="Chromosome"/>
</dbReference>
<sequence length="278" mass="30593">MKLLTLLSSAALGTLLLFSGSVQMTSCTKETRTDTLVVRDTVSLPCNCSARDLVAHYTFTNGSLKDSSGQDNHITFSNATLVADRFGNPNGAFKFNGTNNYMSVPNSPSLNPGYAITLMATVKLDGLYTGACHANQILGKSYGDNVQGYYALRVTDYLDCHVPIDPSKMIFSGDYGDNERYQPSIPPLTSDTMKVKLDKWYTVAFTYANGKGCMYVNGELKKTETGPIEFTANKYDLHIGNSQQEQYPYWFNGVIDEIRIYSSALTAEEVKEISNCGK</sequence>